<sequence length="560" mass="61346">MTPQLVIPMTGISSRFTAAGYDRPKALIELDGETVIDHVVDMFPGWDDVVFICNADHLADPRLRLRERLLERRPNGKVVEVAAHKLGPGHAVLEAAEHIARDKPVVVNYCDFTCYWDADDFADYLSSGVVTGGAIPAYRGFHPHMLHSTSYAYPRLEGEWVVDIQEKKPWTDDPAKEFASSGTYGFASGQVLLDALAHQVEHGYDLNGEYYLSLTYKSVLDMGLTIGVYELQHFMQWGTPQDLEEYREWSTALAHWTRGPAAPQPGAARVVLASGAGRRFADLGYDRPKPLLDVAGRTLLEHALLAVPGSRSVVVTRADLGDGGEVARLARAQGAEVVELEKLSRGQADSALQGLRPLLDGAAEQPVTVTACDAVPRPAPGALDAALAAAGEDGLVVWVAPGYRLARRRPQQYGWVTWEQAGEQVGRVQRTWLKEAPDDPATAGVIIGTFTFPTTRGAVADVEELLASDETVNGEYYLDSLVRRFTAAGRPVVALLLDSFVSLGTPDEYETFRYWQSCFHKWVHHPYALAADPMVPPTARADLDRAFRAFVPAASGRTWT</sequence>
<dbReference type="PANTHER" id="PTHR43584:SF8">
    <property type="entry name" value="N-ACETYLMURAMATE ALPHA-1-PHOSPHATE URIDYLYLTRANSFERASE"/>
    <property type="match status" value="1"/>
</dbReference>
<reference evidence="5" key="1">
    <citation type="journal article" date="2019" name="Int. J. Syst. Evol. Microbiol.">
        <title>The Global Catalogue of Microorganisms (GCM) 10K type strain sequencing project: providing services to taxonomists for standard genome sequencing and annotation.</title>
        <authorList>
            <consortium name="The Broad Institute Genomics Platform"/>
            <consortium name="The Broad Institute Genome Sequencing Center for Infectious Disease"/>
            <person name="Wu L."/>
            <person name="Ma J."/>
        </authorList>
    </citation>
    <scope>NUCLEOTIDE SEQUENCE [LARGE SCALE GENOMIC DNA]</scope>
    <source>
        <strain evidence="5">CCUG 62763</strain>
    </source>
</reference>
<dbReference type="Proteomes" id="UP001596025">
    <property type="component" value="Unassembled WGS sequence"/>
</dbReference>
<dbReference type="EMBL" id="JBHSGR010000020">
    <property type="protein sequence ID" value="MFC4695127.1"/>
    <property type="molecule type" value="Genomic_DNA"/>
</dbReference>
<dbReference type="InterPro" id="IPR050065">
    <property type="entry name" value="GlmU-like"/>
</dbReference>
<proteinExistence type="predicted"/>
<gene>
    <name evidence="4" type="ORF">ACFO3M_17140</name>
</gene>
<dbReference type="InterPro" id="IPR025877">
    <property type="entry name" value="MobA-like_NTP_Trfase"/>
</dbReference>
<comment type="caution">
    <text evidence="4">The sequence shown here is derived from an EMBL/GenBank/DDBJ whole genome shotgun (WGS) entry which is preliminary data.</text>
</comment>
<dbReference type="InterPro" id="IPR029044">
    <property type="entry name" value="Nucleotide-diphossugar_trans"/>
</dbReference>
<keyword evidence="5" id="KW-1185">Reference proteome</keyword>
<keyword evidence="1 4" id="KW-0808">Transferase</keyword>
<evidence type="ECO:0000256" key="2">
    <source>
        <dbReference type="ARBA" id="ARBA00022695"/>
    </source>
</evidence>
<name>A0ABV9LMF6_9ACTN</name>
<evidence type="ECO:0000259" key="3">
    <source>
        <dbReference type="Pfam" id="PF12804"/>
    </source>
</evidence>
<keyword evidence="2" id="KW-0548">Nucleotidyltransferase</keyword>
<accession>A0ABV9LMF6</accession>
<evidence type="ECO:0000313" key="5">
    <source>
        <dbReference type="Proteomes" id="UP001596025"/>
    </source>
</evidence>
<feature type="domain" description="MobA-like NTP transferase" evidence="3">
    <location>
        <begin position="9"/>
        <end position="152"/>
    </location>
</feature>
<evidence type="ECO:0000256" key="1">
    <source>
        <dbReference type="ARBA" id="ARBA00022679"/>
    </source>
</evidence>
<dbReference type="PANTHER" id="PTHR43584">
    <property type="entry name" value="NUCLEOTIDYL TRANSFERASE"/>
    <property type="match status" value="1"/>
</dbReference>
<dbReference type="SUPFAM" id="SSF53448">
    <property type="entry name" value="Nucleotide-diphospho-sugar transferases"/>
    <property type="match status" value="2"/>
</dbReference>
<dbReference type="GO" id="GO:0016740">
    <property type="term" value="F:transferase activity"/>
    <property type="evidence" value="ECO:0007669"/>
    <property type="project" value="UniProtKB-KW"/>
</dbReference>
<feature type="domain" description="MobA-like NTP transferase" evidence="3">
    <location>
        <begin position="270"/>
        <end position="402"/>
    </location>
</feature>
<dbReference type="Gene3D" id="3.90.550.10">
    <property type="entry name" value="Spore Coat Polysaccharide Biosynthesis Protein SpsA, Chain A"/>
    <property type="match status" value="2"/>
</dbReference>
<organism evidence="4 5">
    <name type="scientific">Geodermatophilus arenarius</name>
    <dbReference type="NCBI Taxonomy" id="1137990"/>
    <lineage>
        <taxon>Bacteria</taxon>
        <taxon>Bacillati</taxon>
        <taxon>Actinomycetota</taxon>
        <taxon>Actinomycetes</taxon>
        <taxon>Geodermatophilales</taxon>
        <taxon>Geodermatophilaceae</taxon>
        <taxon>Geodermatophilus</taxon>
    </lineage>
</organism>
<evidence type="ECO:0000313" key="4">
    <source>
        <dbReference type="EMBL" id="MFC4695127.1"/>
    </source>
</evidence>
<dbReference type="RefSeq" id="WP_387991429.1">
    <property type="nucleotide sequence ID" value="NZ_JBHSGR010000020.1"/>
</dbReference>
<dbReference type="Pfam" id="PF12804">
    <property type="entry name" value="NTP_transf_3"/>
    <property type="match status" value="2"/>
</dbReference>
<protein>
    <submittedName>
        <fullName evidence="4">NTP transferase domain-containing protein</fullName>
    </submittedName>
</protein>